<dbReference type="InterPro" id="IPR036689">
    <property type="entry name" value="ESAT-6-like_sf"/>
</dbReference>
<reference evidence="1 2" key="1">
    <citation type="submission" date="2020-05" db="EMBL/GenBank/DDBJ databases">
        <title>MicrobeNet Type strains.</title>
        <authorList>
            <person name="Nicholson A.C."/>
        </authorList>
    </citation>
    <scope>NUCLEOTIDE SEQUENCE [LARGE SCALE GENOMIC DNA]</scope>
    <source>
        <strain evidence="1 2">JCM 14282</strain>
    </source>
</reference>
<gene>
    <name evidence="1" type="ORF">HLA99_12910</name>
</gene>
<keyword evidence="2" id="KW-1185">Reference proteome</keyword>
<accession>A0A7Y2M1E7</accession>
<dbReference type="SUPFAM" id="SSF140453">
    <property type="entry name" value="EsxAB dimer-like"/>
    <property type="match status" value="1"/>
</dbReference>
<dbReference type="Proteomes" id="UP000543598">
    <property type="component" value="Unassembled WGS sequence"/>
</dbReference>
<evidence type="ECO:0000313" key="1">
    <source>
        <dbReference type="EMBL" id="NNH04746.1"/>
    </source>
</evidence>
<sequence>MTHLRVDIDRMRSVGLDLGRIGGEFENASATSDGAAAHAGHDGLADTIRSFARSWDDTRETMVGGIQGLGEAATTIADAFTQTDSDLARALTDPAPAPARPVNRGME</sequence>
<dbReference type="AlphaFoldDB" id="A0A7Y2M1E7"/>
<dbReference type="RefSeq" id="WP_167035446.1">
    <property type="nucleotide sequence ID" value="NZ_BAAANA010000002.1"/>
</dbReference>
<evidence type="ECO:0008006" key="3">
    <source>
        <dbReference type="Google" id="ProtNLM"/>
    </source>
</evidence>
<dbReference type="EMBL" id="JABEMB010000022">
    <property type="protein sequence ID" value="NNH04746.1"/>
    <property type="molecule type" value="Genomic_DNA"/>
</dbReference>
<comment type="caution">
    <text evidence="1">The sequence shown here is derived from an EMBL/GenBank/DDBJ whole genome shotgun (WGS) entry which is preliminary data.</text>
</comment>
<evidence type="ECO:0000313" key="2">
    <source>
        <dbReference type="Proteomes" id="UP000543598"/>
    </source>
</evidence>
<organism evidence="1 2">
    <name type="scientific">Microbacterium ulmi</name>
    <dbReference type="NCBI Taxonomy" id="179095"/>
    <lineage>
        <taxon>Bacteria</taxon>
        <taxon>Bacillati</taxon>
        <taxon>Actinomycetota</taxon>
        <taxon>Actinomycetes</taxon>
        <taxon>Micrococcales</taxon>
        <taxon>Microbacteriaceae</taxon>
        <taxon>Microbacterium</taxon>
    </lineage>
</organism>
<name>A0A7Y2M1E7_9MICO</name>
<protein>
    <recommendedName>
        <fullName evidence="3">Excreted virulence factor EspC (Type VII ESX diderm)</fullName>
    </recommendedName>
</protein>
<proteinExistence type="predicted"/>